<dbReference type="PROSITE" id="PS51257">
    <property type="entry name" value="PROKAR_LIPOPROTEIN"/>
    <property type="match status" value="1"/>
</dbReference>
<evidence type="ECO:0000313" key="1">
    <source>
        <dbReference type="EMBL" id="SVC50462.1"/>
    </source>
</evidence>
<accession>A0A382MSM8</accession>
<dbReference type="EMBL" id="UINC01094861">
    <property type="protein sequence ID" value="SVC50462.1"/>
    <property type="molecule type" value="Genomic_DNA"/>
</dbReference>
<feature type="non-terminal residue" evidence="1">
    <location>
        <position position="1"/>
    </location>
</feature>
<feature type="non-terminal residue" evidence="1">
    <location>
        <position position="288"/>
    </location>
</feature>
<gene>
    <name evidence="1" type="ORF">METZ01_LOCUS303316</name>
</gene>
<protein>
    <submittedName>
        <fullName evidence="1">Uncharacterized protein</fullName>
    </submittedName>
</protein>
<reference evidence="1" key="1">
    <citation type="submission" date="2018-05" db="EMBL/GenBank/DDBJ databases">
        <authorList>
            <person name="Lanie J.A."/>
            <person name="Ng W.-L."/>
            <person name="Kazmierczak K.M."/>
            <person name="Andrzejewski T.M."/>
            <person name="Davidsen T.M."/>
            <person name="Wayne K.J."/>
            <person name="Tettelin H."/>
            <person name="Glass J.I."/>
            <person name="Rusch D."/>
            <person name="Podicherti R."/>
            <person name="Tsui H.-C.T."/>
            <person name="Winkler M.E."/>
        </authorList>
    </citation>
    <scope>NUCLEOTIDE SEQUENCE</scope>
</reference>
<sequence>MYLVQRQKHYLTVLFLLAFLVLSAVSCSQEAFSFGSDALENNKSSVASNFETWVPLVAIPPDRDLENLSIQYGFGPDEMLLPVKSDDKNENVGKKEEFTVVNLSLTESYTVEGELVNVTDNAYWYADMNSEIDRDLYNIVATKWEKIHSDYFATYHVPKLTILNTALDGAAGYFSDVDSYPRWVHTNSNERPMVYIDPSRNKPGSDRYMSVLIHEYQHFVNNEADQGEEAWVDEGLAELAVRNIGYETPLEKYFLVDPDTQLNYWSDDPRKTLAHYGAASLFFEFVSG</sequence>
<proteinExistence type="predicted"/>
<dbReference type="AlphaFoldDB" id="A0A382MSM8"/>
<name>A0A382MSM8_9ZZZZ</name>
<organism evidence="1">
    <name type="scientific">marine metagenome</name>
    <dbReference type="NCBI Taxonomy" id="408172"/>
    <lineage>
        <taxon>unclassified sequences</taxon>
        <taxon>metagenomes</taxon>
        <taxon>ecological metagenomes</taxon>
    </lineage>
</organism>